<reference evidence="1" key="1">
    <citation type="submission" date="2025-08" db="UniProtKB">
        <authorList>
            <consortium name="Ensembl"/>
        </authorList>
    </citation>
    <scope>IDENTIFICATION</scope>
</reference>
<reference evidence="1" key="2">
    <citation type="submission" date="2025-09" db="UniProtKB">
        <authorList>
            <consortium name="Ensembl"/>
        </authorList>
    </citation>
    <scope>IDENTIFICATION</scope>
</reference>
<dbReference type="AlphaFoldDB" id="A0A8C9ABC2"/>
<organism evidence="1 2">
    <name type="scientific">Prolemur simus</name>
    <name type="common">Greater bamboo lemur</name>
    <name type="synonym">Hapalemur simus</name>
    <dbReference type="NCBI Taxonomy" id="1328070"/>
    <lineage>
        <taxon>Eukaryota</taxon>
        <taxon>Metazoa</taxon>
        <taxon>Chordata</taxon>
        <taxon>Craniata</taxon>
        <taxon>Vertebrata</taxon>
        <taxon>Euteleostomi</taxon>
        <taxon>Mammalia</taxon>
        <taxon>Eutheria</taxon>
        <taxon>Euarchontoglires</taxon>
        <taxon>Primates</taxon>
        <taxon>Strepsirrhini</taxon>
        <taxon>Lemuriformes</taxon>
        <taxon>Lemuridae</taxon>
        <taxon>Prolemur</taxon>
    </lineage>
</organism>
<keyword evidence="2" id="KW-1185">Reference proteome</keyword>
<evidence type="ECO:0000313" key="1">
    <source>
        <dbReference type="Ensembl" id="ENSPSMP00000030059.1"/>
    </source>
</evidence>
<sequence length="226" mass="23736">WGCGTGGSLRPWTRCPPSCSSGEQLHLHAVAHEVGVLAALAALQVVGDDAEGQGRGVQGALQPQLVGQQQAGLGRQVVTLALQLRLPAVDVLKPLAHLARGVLLRALRQRLRLPHQLPALVPLPLRLVAVGEGLVVAGVAVLEPLVLHVFGRAEAGGGQARGRVGARVAGHLVHLVGQLHVCLLHGCRPRGPSPRDKVGAAQGAAPHWTPRKIKCRGWRAPHRTLL</sequence>
<evidence type="ECO:0000313" key="2">
    <source>
        <dbReference type="Proteomes" id="UP000694414"/>
    </source>
</evidence>
<name>A0A8C9ABC2_PROSS</name>
<protein>
    <submittedName>
        <fullName evidence="1">Uncharacterized protein</fullName>
    </submittedName>
</protein>
<dbReference type="Proteomes" id="UP000694414">
    <property type="component" value="Unplaced"/>
</dbReference>
<dbReference type="Ensembl" id="ENSPSMT00000034679.1">
    <property type="protein sequence ID" value="ENSPSMP00000030059.1"/>
    <property type="gene ID" value="ENSPSMG00000020852.1"/>
</dbReference>
<proteinExistence type="predicted"/>
<dbReference type="GeneTree" id="ENSGT00550000076453"/>
<accession>A0A8C9ABC2</accession>